<comment type="caution">
    <text evidence="2">The sequence shown here is derived from an EMBL/GenBank/DDBJ whole genome shotgun (WGS) entry which is preliminary data.</text>
</comment>
<organism evidence="2 3">
    <name type="scientific">Rhodovulum sulfidophilum</name>
    <name type="common">Rhodobacter sulfidophilus</name>
    <dbReference type="NCBI Taxonomy" id="35806"/>
    <lineage>
        <taxon>Bacteria</taxon>
        <taxon>Pseudomonadati</taxon>
        <taxon>Pseudomonadota</taxon>
        <taxon>Alphaproteobacteria</taxon>
        <taxon>Rhodobacterales</taxon>
        <taxon>Paracoccaceae</taxon>
        <taxon>Rhodovulum</taxon>
    </lineage>
</organism>
<evidence type="ECO:0000313" key="2">
    <source>
        <dbReference type="EMBL" id="PZQ47946.1"/>
    </source>
</evidence>
<reference evidence="2 3" key="1">
    <citation type="submission" date="2017-08" db="EMBL/GenBank/DDBJ databases">
        <title>Infants hospitalized years apart are colonized by the same room-sourced microbial strains.</title>
        <authorList>
            <person name="Brooks B."/>
            <person name="Olm M.R."/>
            <person name="Firek B.A."/>
            <person name="Baker R."/>
            <person name="Thomas B.C."/>
            <person name="Morowitz M.J."/>
            <person name="Banfield J.F."/>
        </authorList>
    </citation>
    <scope>NUCLEOTIDE SEQUENCE [LARGE SCALE GENOMIC DNA]</scope>
    <source>
        <strain evidence="2">S2_005_002_R2_34</strain>
    </source>
</reference>
<dbReference type="EMBL" id="QFPW01000014">
    <property type="protein sequence ID" value="PZQ47946.1"/>
    <property type="molecule type" value="Genomic_DNA"/>
</dbReference>
<sequence length="523" mass="53967">MTAGLGRALLLAGAALMPTGAVSAEPRSAIPWLSESIVSTAARPPARGDAPVNPEDPEAITVVPLGAVSRDAVGLLTPAQTGFPRDLWGDHPVGEARDLVLAEGGAGVPAAIGLFRELLLAEADPPPGSDGDSALLIARIDRLLGMGALDEAEALIEAAGPDSPELFRRWFDIGLLLDRAQPACEALKANPALSPTLPARVFCLARGGDWSAAEITLTLGREVGSIPEDQERLLARFLDPVLFEGEEDPAPPDPLTPLDFLLREAVGLPRPPGQLPLAFLRGDLDEHAPMRPRIEASERLWLAGALPSPELIEAYRAGDPAASGGIWDRARAVQDLDAALAAGYATKVATALVAADDALSARGLRVALAESYADALRVINPAVLPGPARERLAELLLLTDTPGAARGVAEGLDPRLGALVDLAEGRAPEPGAAPVSRVSDRARAVVAGLTETRPADDREAALEKTARDGAVGVAILGALDLLAAGAETDPPSLRAGLFALRAAGEAPKARQIALQTLLATPGG</sequence>
<dbReference type="Proteomes" id="UP000249185">
    <property type="component" value="Unassembled WGS sequence"/>
</dbReference>
<evidence type="ECO:0000256" key="1">
    <source>
        <dbReference type="SAM" id="SignalP"/>
    </source>
</evidence>
<dbReference type="AlphaFoldDB" id="A0A2W5N3I1"/>
<evidence type="ECO:0000313" key="3">
    <source>
        <dbReference type="Proteomes" id="UP000249185"/>
    </source>
</evidence>
<protein>
    <submittedName>
        <fullName evidence="2">Uncharacterized protein</fullName>
    </submittedName>
</protein>
<proteinExistence type="predicted"/>
<gene>
    <name evidence="2" type="ORF">DI556_15730</name>
</gene>
<feature type="signal peptide" evidence="1">
    <location>
        <begin position="1"/>
        <end position="23"/>
    </location>
</feature>
<feature type="chain" id="PRO_5016049132" evidence="1">
    <location>
        <begin position="24"/>
        <end position="523"/>
    </location>
</feature>
<accession>A0A2W5N3I1</accession>
<keyword evidence="1" id="KW-0732">Signal</keyword>
<name>A0A2W5N3I1_RHOSU</name>